<keyword evidence="3" id="KW-1185">Reference proteome</keyword>
<organism evidence="2 3">
    <name type="scientific">Desulfovibrio psychrotolerans</name>
    <dbReference type="NCBI Taxonomy" id="415242"/>
    <lineage>
        <taxon>Bacteria</taxon>
        <taxon>Pseudomonadati</taxon>
        <taxon>Thermodesulfobacteriota</taxon>
        <taxon>Desulfovibrionia</taxon>
        <taxon>Desulfovibrionales</taxon>
        <taxon>Desulfovibrionaceae</taxon>
        <taxon>Desulfovibrio</taxon>
    </lineage>
</organism>
<reference evidence="2 3" key="1">
    <citation type="submission" date="2020-05" db="EMBL/GenBank/DDBJ databases">
        <title>Draft genome sequence of Desulfovibrio psychrotolerans JS1T.</title>
        <authorList>
            <person name="Ueno A."/>
            <person name="Tamazawa S."/>
            <person name="Tamamura S."/>
            <person name="Murakami T."/>
            <person name="Kiyama T."/>
            <person name="Inomata H."/>
            <person name="Amano Y."/>
            <person name="Miyakawa K."/>
            <person name="Tamaki H."/>
            <person name="Naganuma T."/>
            <person name="Kaneko K."/>
        </authorList>
    </citation>
    <scope>NUCLEOTIDE SEQUENCE [LARGE SCALE GENOMIC DNA]</scope>
    <source>
        <strain evidence="2 3">JS1</strain>
    </source>
</reference>
<evidence type="ECO:0000259" key="1">
    <source>
        <dbReference type="Pfam" id="PF11984"/>
    </source>
</evidence>
<protein>
    <submittedName>
        <fullName evidence="2">EpsI family protein</fullName>
    </submittedName>
</protein>
<sequence>MQRRLLIACALLLMLGGLTNFHENLNVPLARPLKEFPQQVNGWRQVQDVTFSEGILGVLRATDYLFRDYVDAGGRRMNLYIGFHDGGPKSGPIHSPRNCLPGSGWQLESQRPVTVSGPDGEVEVVRAEYSKDGETTVFYYWFSVRDRVVTDEYSLKLMELFSSLTMRRKDSSFIRVAMDQSVEMDGDGAAFKLFFREFYPLIREFLPS</sequence>
<proteinExistence type="predicted"/>
<accession>A0A7J0BVY2</accession>
<dbReference type="InterPro" id="IPR014263">
    <property type="entry name" value="Methanolan_biosynth_EpsI"/>
</dbReference>
<evidence type="ECO:0000313" key="3">
    <source>
        <dbReference type="Proteomes" id="UP000503820"/>
    </source>
</evidence>
<dbReference type="RefSeq" id="WP_174409941.1">
    <property type="nucleotide sequence ID" value="NZ_BLVP01000008.1"/>
</dbReference>
<gene>
    <name evidence="2" type="ORF">DSM19430T_20160</name>
</gene>
<evidence type="ECO:0000313" key="2">
    <source>
        <dbReference type="EMBL" id="GFM37332.1"/>
    </source>
</evidence>
<dbReference type="NCBIfam" id="TIGR02914">
    <property type="entry name" value="EpsI_fam"/>
    <property type="match status" value="1"/>
</dbReference>
<dbReference type="AlphaFoldDB" id="A0A7J0BVY2"/>
<dbReference type="Pfam" id="PF11984">
    <property type="entry name" value="DUF3485"/>
    <property type="match status" value="1"/>
</dbReference>
<dbReference type="Proteomes" id="UP000503820">
    <property type="component" value="Unassembled WGS sequence"/>
</dbReference>
<comment type="caution">
    <text evidence="2">The sequence shown here is derived from an EMBL/GenBank/DDBJ whole genome shotgun (WGS) entry which is preliminary data.</text>
</comment>
<dbReference type="EMBL" id="BLVP01000008">
    <property type="protein sequence ID" value="GFM37332.1"/>
    <property type="molecule type" value="Genomic_DNA"/>
</dbReference>
<feature type="domain" description="Methanolan biosynthesis EpsI" evidence="1">
    <location>
        <begin position="5"/>
        <end position="205"/>
    </location>
</feature>
<name>A0A7J0BVY2_9BACT</name>